<proteinExistence type="inferred from homology"/>
<dbReference type="eggNOG" id="COG0778">
    <property type="taxonomic scope" value="Bacteria"/>
</dbReference>
<evidence type="ECO:0000256" key="5">
    <source>
        <dbReference type="PIRNR" id="PIRNR005426"/>
    </source>
</evidence>
<dbReference type="InterPro" id="IPR000415">
    <property type="entry name" value="Nitroreductase-like"/>
</dbReference>
<name>A0A086BPG8_9BIFI</name>
<dbReference type="InterPro" id="IPR016446">
    <property type="entry name" value="Flavin_OxRdtase_Frp"/>
</dbReference>
<protein>
    <submittedName>
        <fullName evidence="7">Nitroreductase family protein</fullName>
        <ecNumber evidence="7">1.5.1.38</ecNumber>
    </submittedName>
</protein>
<evidence type="ECO:0000313" key="8">
    <source>
        <dbReference type="Proteomes" id="UP000028730"/>
    </source>
</evidence>
<keyword evidence="4 5" id="KW-0560">Oxidoreductase</keyword>
<dbReference type="RefSeq" id="WP_044087588.1">
    <property type="nucleotide sequence ID" value="NZ_ATLK01000001.1"/>
</dbReference>
<accession>A0A086BPG8</accession>
<keyword evidence="2 5" id="KW-0285">Flavoprotein</keyword>
<comment type="similarity">
    <text evidence="1 5">Belongs to the flavin oxidoreductase frp family.</text>
</comment>
<dbReference type="InterPro" id="IPR029479">
    <property type="entry name" value="Nitroreductase"/>
</dbReference>
<organism evidence="7 8">
    <name type="scientific">Bifidobacterium bombi DSM 19703</name>
    <dbReference type="NCBI Taxonomy" id="1341695"/>
    <lineage>
        <taxon>Bacteria</taxon>
        <taxon>Bacillati</taxon>
        <taxon>Actinomycetota</taxon>
        <taxon>Actinomycetes</taxon>
        <taxon>Bifidobacteriales</taxon>
        <taxon>Bifidobacteriaceae</taxon>
        <taxon>Bifidobacterium</taxon>
    </lineage>
</organism>
<dbReference type="STRING" id="1341695.BBOMB_1235"/>
<dbReference type="EC" id="1.5.1.38" evidence="7"/>
<reference evidence="7 8" key="1">
    <citation type="journal article" date="2014" name="Appl. Environ. Microbiol.">
        <title>Genomic encyclopedia of type strains of the genus Bifidobacterium.</title>
        <authorList>
            <person name="Milani C."/>
            <person name="Lugli G.A."/>
            <person name="Duranti S."/>
            <person name="Turroni F."/>
            <person name="Bottacini F."/>
            <person name="Mangifesta M."/>
            <person name="Sanchez B."/>
            <person name="Viappiani A."/>
            <person name="Mancabelli L."/>
            <person name="Taminiau B."/>
            <person name="Delcenserie V."/>
            <person name="Barrangou R."/>
            <person name="Margolles A."/>
            <person name="van Sinderen D."/>
            <person name="Ventura M."/>
        </authorList>
    </citation>
    <scope>NUCLEOTIDE SEQUENCE [LARGE SCALE GENOMIC DNA]</scope>
    <source>
        <strain evidence="7 8">DSM 19703</strain>
    </source>
</reference>
<keyword evidence="8" id="KW-1185">Reference proteome</keyword>
<dbReference type="Gene3D" id="3.40.109.10">
    <property type="entry name" value="NADH Oxidase"/>
    <property type="match status" value="1"/>
</dbReference>
<dbReference type="Proteomes" id="UP000028730">
    <property type="component" value="Unassembled WGS sequence"/>
</dbReference>
<evidence type="ECO:0000256" key="4">
    <source>
        <dbReference type="ARBA" id="ARBA00023002"/>
    </source>
</evidence>
<dbReference type="EMBL" id="ATLK01000001">
    <property type="protein sequence ID" value="KFF31832.1"/>
    <property type="molecule type" value="Genomic_DNA"/>
</dbReference>
<dbReference type="OrthoDB" id="3181400at2"/>
<dbReference type="SUPFAM" id="SSF55469">
    <property type="entry name" value="FMN-dependent nitroreductase-like"/>
    <property type="match status" value="1"/>
</dbReference>
<keyword evidence="5" id="KW-0521">NADP</keyword>
<dbReference type="PIRSF" id="PIRSF005426">
    <property type="entry name" value="Frp"/>
    <property type="match status" value="1"/>
</dbReference>
<gene>
    <name evidence="7" type="ORF">BBOMB_1235</name>
</gene>
<dbReference type="PANTHER" id="PTHR43425:SF3">
    <property type="entry name" value="NADPH-DEPENDENT OXIDOREDUCTASE"/>
    <property type="match status" value="1"/>
</dbReference>
<evidence type="ECO:0000256" key="1">
    <source>
        <dbReference type="ARBA" id="ARBA00008366"/>
    </source>
</evidence>
<dbReference type="PANTHER" id="PTHR43425">
    <property type="entry name" value="OXYGEN-INSENSITIVE NADPH NITROREDUCTASE"/>
    <property type="match status" value="1"/>
</dbReference>
<evidence type="ECO:0000256" key="2">
    <source>
        <dbReference type="ARBA" id="ARBA00022630"/>
    </source>
</evidence>
<evidence type="ECO:0000259" key="6">
    <source>
        <dbReference type="Pfam" id="PF00881"/>
    </source>
</evidence>
<dbReference type="AlphaFoldDB" id="A0A086BPG8"/>
<evidence type="ECO:0000256" key="3">
    <source>
        <dbReference type="ARBA" id="ARBA00022643"/>
    </source>
</evidence>
<keyword evidence="3 5" id="KW-0288">FMN</keyword>
<feature type="domain" description="Nitroreductase" evidence="6">
    <location>
        <begin position="15"/>
        <end position="173"/>
    </location>
</feature>
<dbReference type="Pfam" id="PF00881">
    <property type="entry name" value="Nitroreductase"/>
    <property type="match status" value="1"/>
</dbReference>
<comment type="caution">
    <text evidence="7">The sequence shown here is derived from an EMBL/GenBank/DDBJ whole genome shotgun (WGS) entry which is preliminary data.</text>
</comment>
<evidence type="ECO:0000313" key="7">
    <source>
        <dbReference type="EMBL" id="KFF31832.1"/>
    </source>
</evidence>
<sequence length="260" mass="28995">MTTSSTSNSTIETLLNRRSIRRYKQEPIDEVTVAAIEEAAQHAANSQYLNDWSAIRIKNQSIKDKIAKIGHQSYIAQAPLLYVFVADEHRNAAVATKAGVHTESDEFTLNSTYRLIQSHNDAVLALHAMETAAESLGLGCVILGTVLNDTPGLIELLHLPKYTYPVLGLAIGKPDQEPAIKPRLKRSAQFFDDAYPEDDGAILNDMGDFDQEVHRYYDLRRPDRPVEKFSDQIASKSVDRGVFKMALTKHAPAQGFDLER</sequence>
<dbReference type="GO" id="GO:0052873">
    <property type="term" value="F:FMN reductase (NADPH) activity"/>
    <property type="evidence" value="ECO:0007669"/>
    <property type="project" value="UniProtKB-EC"/>
</dbReference>